<accession>A0A1F7S6Z2</accession>
<proteinExistence type="predicted"/>
<dbReference type="AlphaFoldDB" id="A0A1F7S6Z2"/>
<evidence type="ECO:0000313" key="3">
    <source>
        <dbReference type="Proteomes" id="UP000179266"/>
    </source>
</evidence>
<comment type="caution">
    <text evidence="2">The sequence shown here is derived from an EMBL/GenBank/DDBJ whole genome shotgun (WGS) entry which is preliminary data.</text>
</comment>
<dbReference type="InterPro" id="IPR018771">
    <property type="entry name" value="PocR_dom"/>
</dbReference>
<dbReference type="Pfam" id="PF10114">
    <property type="entry name" value="PocR"/>
    <property type="match status" value="1"/>
</dbReference>
<evidence type="ECO:0000259" key="1">
    <source>
        <dbReference type="Pfam" id="PF10114"/>
    </source>
</evidence>
<dbReference type="Proteomes" id="UP000179266">
    <property type="component" value="Unassembled WGS sequence"/>
</dbReference>
<gene>
    <name evidence="2" type="ORF">A2161_03820</name>
</gene>
<feature type="domain" description="PocR" evidence="1">
    <location>
        <begin position="9"/>
        <end position="156"/>
    </location>
</feature>
<name>A0A1F7S6Z2_9BACT</name>
<organism evidence="2 3">
    <name type="scientific">Candidatus Schekmanbacteria bacterium RBG_13_48_7</name>
    <dbReference type="NCBI Taxonomy" id="1817878"/>
    <lineage>
        <taxon>Bacteria</taxon>
        <taxon>Candidatus Schekmaniibacteriota</taxon>
    </lineage>
</organism>
<sequence length="160" mass="18111">MTPFDLKTRKEWEEILERFAQEIHMTACISDDRGSQPICRFDRYPLCAAIRNNKQATTSICSQSNSVMLAEVKKTLKPTIYFCEAGLIRLVVPILFESKLIGQIFACGLSSKKEKADSFLIAKELNISEEKVLALMQSSPFGSEEELLPIVERLFTELNS</sequence>
<dbReference type="EMBL" id="MGDD01000015">
    <property type="protein sequence ID" value="OGL49566.1"/>
    <property type="molecule type" value="Genomic_DNA"/>
</dbReference>
<reference evidence="2 3" key="1">
    <citation type="journal article" date="2016" name="Nat. Commun.">
        <title>Thousands of microbial genomes shed light on interconnected biogeochemical processes in an aquifer system.</title>
        <authorList>
            <person name="Anantharaman K."/>
            <person name="Brown C.T."/>
            <person name="Hug L.A."/>
            <person name="Sharon I."/>
            <person name="Castelle C.J."/>
            <person name="Probst A.J."/>
            <person name="Thomas B.C."/>
            <person name="Singh A."/>
            <person name="Wilkins M.J."/>
            <person name="Karaoz U."/>
            <person name="Brodie E.L."/>
            <person name="Williams K.H."/>
            <person name="Hubbard S.S."/>
            <person name="Banfield J.F."/>
        </authorList>
    </citation>
    <scope>NUCLEOTIDE SEQUENCE [LARGE SCALE GENOMIC DNA]</scope>
</reference>
<protein>
    <recommendedName>
        <fullName evidence="1">PocR domain-containing protein</fullName>
    </recommendedName>
</protein>
<evidence type="ECO:0000313" key="2">
    <source>
        <dbReference type="EMBL" id="OGL49566.1"/>
    </source>
</evidence>